<accession>A0A1B6NPI5</accession>
<evidence type="ECO:0000313" key="1">
    <source>
        <dbReference type="EMBL" id="KTF05223.1"/>
    </source>
</evidence>
<dbReference type="EMBL" id="AYSL01001924">
    <property type="protein sequence ID" value="KTF05223.1"/>
    <property type="molecule type" value="Genomic_DNA"/>
</dbReference>
<proteinExistence type="predicted"/>
<protein>
    <submittedName>
        <fullName evidence="1">Uncharacterized protein</fullName>
    </submittedName>
</protein>
<sequence>MLNVWILCNSVREYSEILKIKTKKRACSALKIKEE</sequence>
<dbReference type="AlphaFoldDB" id="A0A1B6NPI5"/>
<name>A0A1B6NPI5_9ZZZZ</name>
<comment type="caution">
    <text evidence="1">The sequence shown here is derived from an EMBL/GenBank/DDBJ whole genome shotgun (WGS) entry which is preliminary data.</text>
</comment>
<gene>
    <name evidence="1" type="ORF">MGSAQ_003280</name>
</gene>
<organism evidence="1">
    <name type="scientific">marine sediment metagenome</name>
    <dbReference type="NCBI Taxonomy" id="412755"/>
    <lineage>
        <taxon>unclassified sequences</taxon>
        <taxon>metagenomes</taxon>
        <taxon>ecological metagenomes</taxon>
    </lineage>
</organism>
<reference evidence="1" key="1">
    <citation type="submission" date="2013-11" db="EMBL/GenBank/DDBJ databases">
        <title>Microbial diversity, functional groups and degradation webs in Northern and Southern Mediterranean and Red Sea marine crude oil polluted sites.</title>
        <authorList>
            <person name="Daffonchio D."/>
            <person name="Mapelli F."/>
            <person name="Ferrer M."/>
            <person name="Richter M."/>
            <person name="Cherif A."/>
            <person name="Malkawi H.I."/>
            <person name="Yakimov M.M."/>
            <person name="Abdel-Fattah Y.R."/>
            <person name="Blaghen M."/>
            <person name="Golyshin P.N."/>
            <person name="Kalogerakis N."/>
            <person name="Boon N."/>
            <person name="Magagnini M."/>
            <person name="Fava F."/>
        </authorList>
    </citation>
    <scope>NUCLEOTIDE SEQUENCE</scope>
</reference>